<accession>A0ABW0HD04</accession>
<proteinExistence type="predicted"/>
<evidence type="ECO:0000313" key="1">
    <source>
        <dbReference type="EMBL" id="MFC5394497.1"/>
    </source>
</evidence>
<evidence type="ECO:0000313" key="2">
    <source>
        <dbReference type="Proteomes" id="UP001596104"/>
    </source>
</evidence>
<name>A0ABW0HD04_9HYPH</name>
<reference evidence="2" key="1">
    <citation type="journal article" date="2019" name="Int. J. Syst. Evol. Microbiol.">
        <title>The Global Catalogue of Microorganisms (GCM) 10K type strain sequencing project: providing services to taxonomists for standard genome sequencing and annotation.</title>
        <authorList>
            <consortium name="The Broad Institute Genomics Platform"/>
            <consortium name="The Broad Institute Genome Sequencing Center for Infectious Disease"/>
            <person name="Wu L."/>
            <person name="Ma J."/>
        </authorList>
    </citation>
    <scope>NUCLEOTIDE SEQUENCE [LARGE SCALE GENOMIC DNA]</scope>
    <source>
        <strain evidence="2">CGMCC 1.16326</strain>
    </source>
</reference>
<organism evidence="1 2">
    <name type="scientific">Bosea vestrisii</name>
    <dbReference type="NCBI Taxonomy" id="151416"/>
    <lineage>
        <taxon>Bacteria</taxon>
        <taxon>Pseudomonadati</taxon>
        <taxon>Pseudomonadota</taxon>
        <taxon>Alphaproteobacteria</taxon>
        <taxon>Hyphomicrobiales</taxon>
        <taxon>Boseaceae</taxon>
        <taxon>Bosea</taxon>
    </lineage>
</organism>
<dbReference type="RefSeq" id="WP_377009840.1">
    <property type="nucleotide sequence ID" value="NZ_JBHSLV010000031.1"/>
</dbReference>
<dbReference type="EMBL" id="JBHSLV010000031">
    <property type="protein sequence ID" value="MFC5394497.1"/>
    <property type="molecule type" value="Genomic_DNA"/>
</dbReference>
<dbReference type="Proteomes" id="UP001596104">
    <property type="component" value="Unassembled WGS sequence"/>
</dbReference>
<gene>
    <name evidence="1" type="ORF">ACFPPC_17800</name>
</gene>
<protein>
    <submittedName>
        <fullName evidence="1">Uncharacterized protein</fullName>
    </submittedName>
</protein>
<sequence>MLVDVETVLNVHAAGMLPRLAALGADIIIARPLYNRLRLGSVSDLIDSFTPPIQLIGPDERNWRLCWELVPVVISTFMLGAGRKRMERGEAGVLIVPQGHEWYSPRRLGNLRTLLVDEHLDIHVQRHFEEVAAGLDMEAVFAILRKVPDVPPDPGDEID</sequence>
<comment type="caution">
    <text evidence="1">The sequence shown here is derived from an EMBL/GenBank/DDBJ whole genome shotgun (WGS) entry which is preliminary data.</text>
</comment>
<keyword evidence="2" id="KW-1185">Reference proteome</keyword>